<dbReference type="GO" id="GO:0097510">
    <property type="term" value="P:base-excision repair, AP site formation via deaminated base removal"/>
    <property type="evidence" value="ECO:0007669"/>
    <property type="project" value="TreeGrafter"/>
</dbReference>
<dbReference type="PANTHER" id="PTHR11264">
    <property type="entry name" value="URACIL-DNA GLYCOSYLASE"/>
    <property type="match status" value="1"/>
</dbReference>
<evidence type="ECO:0000313" key="13">
    <source>
        <dbReference type="EMBL" id="GLR15906.1"/>
    </source>
</evidence>
<dbReference type="NCBIfam" id="NF003591">
    <property type="entry name" value="PRK05254.1-4"/>
    <property type="match status" value="1"/>
</dbReference>
<dbReference type="NCBIfam" id="NF003589">
    <property type="entry name" value="PRK05254.1-2"/>
    <property type="match status" value="1"/>
</dbReference>
<evidence type="ECO:0000256" key="4">
    <source>
        <dbReference type="ARBA" id="ARBA00012030"/>
    </source>
</evidence>
<dbReference type="Proteomes" id="UP001156666">
    <property type="component" value="Unassembled WGS sequence"/>
</dbReference>
<evidence type="ECO:0000256" key="3">
    <source>
        <dbReference type="ARBA" id="ARBA00008184"/>
    </source>
</evidence>
<dbReference type="SMART" id="SM00987">
    <property type="entry name" value="UreE_C"/>
    <property type="match status" value="1"/>
</dbReference>
<dbReference type="SMART" id="SM00986">
    <property type="entry name" value="UDG"/>
    <property type="match status" value="1"/>
</dbReference>
<dbReference type="Pfam" id="PF03167">
    <property type="entry name" value="UDG"/>
    <property type="match status" value="1"/>
</dbReference>
<accession>A0AA37SMX6</accession>
<evidence type="ECO:0000256" key="7">
    <source>
        <dbReference type="ARBA" id="ARBA00022801"/>
    </source>
</evidence>
<feature type="domain" description="Uracil-DNA glycosylase-like" evidence="12">
    <location>
        <begin position="54"/>
        <end position="213"/>
    </location>
</feature>
<proteinExistence type="inferred from homology"/>
<dbReference type="EC" id="3.2.2.27" evidence="4 9"/>
<sequence>MGEKEIKIEASWKAVLEDEFSKSYFNELRNFIKSEIINGKVIYPPGPLIFNAFDKTPFPDVKVVVLGQDPYHGPDQAMGLSFSVNDGIKVPASLKRIYKELNRDINFAIPDHGNLSSWAKQGVFMLNAILTVEAGLPASHKKAGWHLFTDAVIKKISDEREGVVFMLWGNFAKGKKVLINTDKHFVLESAHPSPLAGNAFQGCGHFSKANEILETLGKTPIDWSLG</sequence>
<dbReference type="CDD" id="cd10027">
    <property type="entry name" value="UDG-F1-like"/>
    <property type="match status" value="1"/>
</dbReference>
<keyword evidence="9" id="KW-0963">Cytoplasm</keyword>
<evidence type="ECO:0000256" key="1">
    <source>
        <dbReference type="ARBA" id="ARBA00001400"/>
    </source>
</evidence>
<evidence type="ECO:0000256" key="6">
    <source>
        <dbReference type="ARBA" id="ARBA00022763"/>
    </source>
</evidence>
<evidence type="ECO:0000256" key="8">
    <source>
        <dbReference type="ARBA" id="ARBA00023204"/>
    </source>
</evidence>
<keyword evidence="14" id="KW-1185">Reference proteome</keyword>
<protein>
    <recommendedName>
        <fullName evidence="5 9">Uracil-DNA glycosylase</fullName>
        <shortName evidence="9">UDG</shortName>
        <ecNumber evidence="4 9">3.2.2.27</ecNumber>
    </recommendedName>
</protein>
<evidence type="ECO:0000313" key="14">
    <source>
        <dbReference type="Proteomes" id="UP001156666"/>
    </source>
</evidence>
<evidence type="ECO:0000256" key="9">
    <source>
        <dbReference type="HAMAP-Rule" id="MF_00148"/>
    </source>
</evidence>
<keyword evidence="6 9" id="KW-0227">DNA damage</keyword>
<dbReference type="NCBIfam" id="NF003588">
    <property type="entry name" value="PRK05254.1-1"/>
    <property type="match status" value="1"/>
</dbReference>
<dbReference type="PANTHER" id="PTHR11264:SF0">
    <property type="entry name" value="URACIL-DNA GLYCOSYLASE"/>
    <property type="match status" value="1"/>
</dbReference>
<organism evidence="13 14">
    <name type="scientific">Portibacter lacus</name>
    <dbReference type="NCBI Taxonomy" id="1099794"/>
    <lineage>
        <taxon>Bacteria</taxon>
        <taxon>Pseudomonadati</taxon>
        <taxon>Bacteroidota</taxon>
        <taxon>Saprospiria</taxon>
        <taxon>Saprospirales</taxon>
        <taxon>Haliscomenobacteraceae</taxon>
        <taxon>Portibacter</taxon>
    </lineage>
</organism>
<dbReference type="GO" id="GO:0004844">
    <property type="term" value="F:uracil DNA N-glycosylase activity"/>
    <property type="evidence" value="ECO:0007669"/>
    <property type="project" value="UniProtKB-UniRule"/>
</dbReference>
<dbReference type="NCBIfam" id="NF003592">
    <property type="entry name" value="PRK05254.1-5"/>
    <property type="match status" value="1"/>
</dbReference>
<dbReference type="AlphaFoldDB" id="A0AA37SMX6"/>
<evidence type="ECO:0000256" key="2">
    <source>
        <dbReference type="ARBA" id="ARBA00002631"/>
    </source>
</evidence>
<dbReference type="GO" id="GO:0005737">
    <property type="term" value="C:cytoplasm"/>
    <property type="evidence" value="ECO:0007669"/>
    <property type="project" value="UniProtKB-SubCell"/>
</dbReference>
<name>A0AA37SMX6_9BACT</name>
<comment type="similarity">
    <text evidence="3 9 11">Belongs to the uracil-DNA glycosylase (UDG) superfamily. UNG family.</text>
</comment>
<dbReference type="HAMAP" id="MF_00148">
    <property type="entry name" value="UDG"/>
    <property type="match status" value="1"/>
</dbReference>
<dbReference type="InterPro" id="IPR018085">
    <property type="entry name" value="Ura-DNA_Glyclase_AS"/>
</dbReference>
<dbReference type="PROSITE" id="PS00130">
    <property type="entry name" value="U_DNA_GLYCOSYLASE"/>
    <property type="match status" value="1"/>
</dbReference>
<dbReference type="InterPro" id="IPR002043">
    <property type="entry name" value="UDG_fam1"/>
</dbReference>
<evidence type="ECO:0000259" key="12">
    <source>
        <dbReference type="SMART" id="SM00986"/>
    </source>
</evidence>
<reference evidence="13" key="2">
    <citation type="submission" date="2023-01" db="EMBL/GenBank/DDBJ databases">
        <title>Draft genome sequence of Portibacter lacus strain NBRC 108769.</title>
        <authorList>
            <person name="Sun Q."/>
            <person name="Mori K."/>
        </authorList>
    </citation>
    <scope>NUCLEOTIDE SEQUENCE</scope>
    <source>
        <strain evidence="13">NBRC 108769</strain>
    </source>
</reference>
<comment type="caution">
    <text evidence="13">The sequence shown here is derived from an EMBL/GenBank/DDBJ whole genome shotgun (WGS) entry which is preliminary data.</text>
</comment>
<dbReference type="RefSeq" id="WP_235294518.1">
    <property type="nucleotide sequence ID" value="NZ_BSOH01000001.1"/>
</dbReference>
<comment type="subcellular location">
    <subcellularLocation>
        <location evidence="9">Cytoplasm</location>
    </subcellularLocation>
</comment>
<dbReference type="SUPFAM" id="SSF52141">
    <property type="entry name" value="Uracil-DNA glycosylase-like"/>
    <property type="match status" value="1"/>
</dbReference>
<dbReference type="NCBIfam" id="TIGR00628">
    <property type="entry name" value="ung"/>
    <property type="match status" value="1"/>
</dbReference>
<evidence type="ECO:0000256" key="5">
    <source>
        <dbReference type="ARBA" id="ARBA00018429"/>
    </source>
</evidence>
<comment type="catalytic activity">
    <reaction evidence="1 9 11">
        <text>Hydrolyzes single-stranded DNA or mismatched double-stranded DNA and polynucleotides, releasing free uracil.</text>
        <dbReference type="EC" id="3.2.2.27"/>
    </reaction>
</comment>
<evidence type="ECO:0000256" key="10">
    <source>
        <dbReference type="PROSITE-ProRule" id="PRU10072"/>
    </source>
</evidence>
<keyword evidence="8 9" id="KW-0234">DNA repair</keyword>
<feature type="active site" description="Proton acceptor" evidence="9 10">
    <location>
        <position position="69"/>
    </location>
</feature>
<dbReference type="Gene3D" id="3.40.470.10">
    <property type="entry name" value="Uracil-DNA glycosylase-like domain"/>
    <property type="match status" value="1"/>
</dbReference>
<dbReference type="InterPro" id="IPR036895">
    <property type="entry name" value="Uracil-DNA_glycosylase-like_sf"/>
</dbReference>
<comment type="function">
    <text evidence="2 9 11">Excises uracil residues from the DNA which can arise as a result of misincorporation of dUMP residues by DNA polymerase or due to deamination of cytosine.</text>
</comment>
<evidence type="ECO:0000256" key="11">
    <source>
        <dbReference type="RuleBase" id="RU003780"/>
    </source>
</evidence>
<keyword evidence="7 9" id="KW-0378">Hydrolase</keyword>
<dbReference type="FunFam" id="3.40.470.10:FF:000001">
    <property type="entry name" value="Uracil-DNA glycosylase"/>
    <property type="match status" value="1"/>
</dbReference>
<reference evidence="13" key="1">
    <citation type="journal article" date="2014" name="Int. J. Syst. Evol. Microbiol.">
        <title>Complete genome sequence of Corynebacterium casei LMG S-19264T (=DSM 44701T), isolated from a smear-ripened cheese.</title>
        <authorList>
            <consortium name="US DOE Joint Genome Institute (JGI-PGF)"/>
            <person name="Walter F."/>
            <person name="Albersmeier A."/>
            <person name="Kalinowski J."/>
            <person name="Ruckert C."/>
        </authorList>
    </citation>
    <scope>NUCLEOTIDE SEQUENCE</scope>
    <source>
        <strain evidence="13">NBRC 108769</strain>
    </source>
</reference>
<dbReference type="InterPro" id="IPR005122">
    <property type="entry name" value="Uracil-DNA_glycosylase-like"/>
</dbReference>
<gene>
    <name evidence="9 13" type="primary">ung</name>
    <name evidence="13" type="ORF">GCM10007940_05210</name>
</gene>
<dbReference type="EMBL" id="BSOH01000001">
    <property type="protein sequence ID" value="GLR15906.1"/>
    <property type="molecule type" value="Genomic_DNA"/>
</dbReference>